<dbReference type="PANTHER" id="PTHR10000">
    <property type="entry name" value="PHOSPHOSERINE PHOSPHATASE"/>
    <property type="match status" value="1"/>
</dbReference>
<dbReference type="PANTHER" id="PTHR10000:SF25">
    <property type="entry name" value="PHOSPHATASE YKRA-RELATED"/>
    <property type="match status" value="1"/>
</dbReference>
<protein>
    <submittedName>
        <fullName evidence="1">HAD family phosphatase</fullName>
    </submittedName>
</protein>
<dbReference type="EMBL" id="JAFLVR010000021">
    <property type="protein sequence ID" value="MBO0452576.1"/>
    <property type="molecule type" value="Genomic_DNA"/>
</dbReference>
<dbReference type="SUPFAM" id="SSF56784">
    <property type="entry name" value="HAD-like"/>
    <property type="match status" value="1"/>
</dbReference>
<dbReference type="Gene3D" id="3.30.1240.10">
    <property type="match status" value="1"/>
</dbReference>
<dbReference type="Gene3D" id="3.40.50.1000">
    <property type="entry name" value="HAD superfamily/HAD-like"/>
    <property type="match status" value="1"/>
</dbReference>
<evidence type="ECO:0000313" key="1">
    <source>
        <dbReference type="EMBL" id="MBO0452576.1"/>
    </source>
</evidence>
<keyword evidence="2" id="KW-1185">Reference proteome</keyword>
<organism evidence="1 2">
    <name type="scientific">Candidatus Enterococcus murrayae</name>
    <dbReference type="NCBI Taxonomy" id="2815321"/>
    <lineage>
        <taxon>Bacteria</taxon>
        <taxon>Bacillati</taxon>
        <taxon>Bacillota</taxon>
        <taxon>Bacilli</taxon>
        <taxon>Lactobacillales</taxon>
        <taxon>Enterococcaceae</taxon>
        <taxon>Enterococcus</taxon>
    </lineage>
</organism>
<evidence type="ECO:0000313" key="2">
    <source>
        <dbReference type="Proteomes" id="UP000664495"/>
    </source>
</evidence>
<sequence length="263" mass="29977">MKERVENGKKLFFFDIDGTLTDRRTGQVVPSAKRTLELLEKNGHFVSIATGRAHYKCRSLLTELGLENMVCSGGMGVVIKNELVKNTPLDRDEALAVIHQAEEKGIGVLVALDDSEKVYAKNDLFREQVGPRQEPTEYFIDPTFNIDEAEAIFKFYLAVPKEQDHLIPEPVNFSKLRFVPEYTMCQHDNKKQGILDVLEYFDRPREDVVVFGDDVNDLVMFDKSWTSIAMGNAVDELKARADYVTDRNVDDGIYNACRKFGWI</sequence>
<dbReference type="InterPro" id="IPR036412">
    <property type="entry name" value="HAD-like_sf"/>
</dbReference>
<comment type="caution">
    <text evidence="1">The sequence shown here is derived from an EMBL/GenBank/DDBJ whole genome shotgun (WGS) entry which is preliminary data.</text>
</comment>
<proteinExistence type="predicted"/>
<dbReference type="Pfam" id="PF08282">
    <property type="entry name" value="Hydrolase_3"/>
    <property type="match status" value="1"/>
</dbReference>
<dbReference type="Proteomes" id="UP000664495">
    <property type="component" value="Unassembled WGS sequence"/>
</dbReference>
<name>A0ABS3HGJ4_9ENTE</name>
<accession>A0ABS3HGJ4</accession>
<dbReference type="InterPro" id="IPR023214">
    <property type="entry name" value="HAD_sf"/>
</dbReference>
<reference evidence="1 2" key="1">
    <citation type="submission" date="2021-03" db="EMBL/GenBank/DDBJ databases">
        <title>Enterococcal diversity collection.</title>
        <authorList>
            <person name="Gilmore M.S."/>
            <person name="Schwartzman J."/>
            <person name="Van Tyne D."/>
            <person name="Martin M."/>
            <person name="Earl A.M."/>
            <person name="Manson A.L."/>
            <person name="Straub T."/>
            <person name="Salamzade R."/>
            <person name="Saavedra J."/>
            <person name="Lebreton F."/>
            <person name="Prichula J."/>
            <person name="Schaufler K."/>
            <person name="Gaca A."/>
            <person name="Sgardioli B."/>
            <person name="Wagenaar J."/>
            <person name="Strong T."/>
        </authorList>
    </citation>
    <scope>NUCLEOTIDE SEQUENCE [LARGE SCALE GENOMIC DNA]</scope>
    <source>
        <strain evidence="1 2">MJM16</strain>
    </source>
</reference>
<gene>
    <name evidence="1" type="ORF">JZO85_09860</name>
</gene>